<accession>A0A087D517</accession>
<dbReference type="Gene3D" id="1.10.287.1490">
    <property type="match status" value="1"/>
</dbReference>
<keyword evidence="3" id="KW-0175">Coiled coil</keyword>
<dbReference type="InterPro" id="IPR013783">
    <property type="entry name" value="Ig-like_fold"/>
</dbReference>
<sequence length="1840" mass="191659">MLHDDDGAISIEYSMLSGDAQAFDRELTDGLEVAVEVSDGTGYREPDNARYVITGRSGKTDDRTRTVTYSGQSISWLLSKAENNDSSHLLADGDNKGKRPFYSSNPGVIIKTLVDENKARGGVATGLTLGFDTARDAGGAAWARKYTLYYSLGTDLQTILSSLVNGGGCDWRTSGRTLKMWNADSTALSRDLSKSVVLQLARDISEAPYEESIADLASTILVEGDNNLLFRMDNPAAPTPWGKWESYSSQGGVSDKDTAQAFMQSTLDDAARVRGQYTRDLVTANVDNLPLIDYHAGDWITAPTVAHGEKVRVQEIDLSMRQNEGLSCSIALNDIKYDASVRQAKKIKGITGGAALAGSEGGTTASSDRDHRVPKAPLGLVVQTDAYIGSDGYAHGLATASWSAVTQATNDTAIEISNYLVEWKLHKDGAPWHSAGTTDKTQLGFGGLDCGTQIEVRVRAVPTYSDKLGEWSAVVVATVESDTTPCSVPSKPVLSSELGVVTVHWDGKTAAGAQMEPDFDHIEVGEGINVAGMQVISATQSGQGDYVITGLTAGSQHSYALRSVDHAGNRSAWSALATVTVASAVSPEEVKRIQQDLADNQTALKDNTAKLDQARKDIAANQQAQSATANALESAKSDIRANQSAINSANATLSDNTAKLTQAQKDIQANKTGLDAANQTLSQAKADLSQARKDIAQTKSDLATANGEISKAKESAAQAYAEAHSKNHTFRGPDEPKGNLIVGDLWLKTQKYWTRWQGEKNASPSLLADFYTYWLGTPNNSPSVLVPLADRVIDTLVWDGSAWNHMGYADVENNAKQIEQAKSDIADNAAKTTDARKAAENAAAAAKTAQGTADTANGAAKTAQDTANAANAAAKSATATAGQAKDAANAAQTAAESAKKTAGNAETLANTANASANAAKSDAASAKSDASTAKTDAANAKTAAANASSVATQAKATADSAAQSATDAANAAQKANTAAAAAAGVANGKADVLIQSTAPDTSMRKPTTLWIDTTGGANTPKRWNGSAWVAVTDKAATDAANAAVKANDAAKTAQSTADKAQTAAANAAAQANQAQAAAKKAQTTADGKNLIYRGPDEPAHDGLKPGDMWWRTQKYWTRWQGEKNNSPSMLADFYTYWQGAPNNSPSVLVPLTDRVVEVLTWDGTRFEPFDLVANNILAAGTVAAKHLAVDSVTAEKVKANAITADKLAANSVTTEKLVADAVTAGKLAAGSVQARNIVALAITADKLAANSVTTSKLKVTEDMTVALLNAHKINAGDIAAGAVTTDKLAANSVNADKIAANAVTAGKLQAGAIGTDKLAANAVTTAKLKVTEDMTVALLNVHKIQAGDIVSGAITTDKLAANAVNADKLAANSVNASKIVSGAITADKLAANSVTAVKIAAGTITSDKVAAGQFRGYVFTGAIFQSSDDANTGMKLNSTALQMWDSNHNQTVYLDGQGESNVITGRLKTGISGRYLDLDPAFNLASSTGYSSQGAGVRFVGDGFTGTGNYPFVSSELVTGAGKQVSGLTASSGLRVTGRPNATLTLLQDESQNGVAQLTAFSDIADSKAGKAMVYLSETVAGVGTARLQSGAAALEFTDSNAKLNASSLAVNGKSGRTERINLIVGIRQSGNTVTWTTAYFDTQLGIIVTAPSGSQQQSMTFVSEDKYNALAGRVDYLDSLNGIANGADDESLQWQGHIQSQASTTGGEWSSYFVEKSLDGSVRSRTGKFKVQLNVKKINDGHGIAATDVSIDFTTKRRSHSGGDGITNAGSTGRMIQVNSGMAGSPSKAVVTVGSNPTTVKLEEGTEYFVNVAYRTYSPGDKGMYTDFDLSVTVVPVSE</sequence>
<dbReference type="SUPFAM" id="SSF49265">
    <property type="entry name" value="Fibronectin type III"/>
    <property type="match status" value="1"/>
</dbReference>
<evidence type="ECO:0000313" key="5">
    <source>
        <dbReference type="EMBL" id="KFI90617.1"/>
    </source>
</evidence>
<dbReference type="GO" id="GO:0016798">
    <property type="term" value="F:hydrolase activity, acting on glycosyl bonds"/>
    <property type="evidence" value="ECO:0007669"/>
    <property type="project" value="UniProtKB-KW"/>
</dbReference>
<evidence type="ECO:0000313" key="6">
    <source>
        <dbReference type="Proteomes" id="UP000029078"/>
    </source>
</evidence>
<dbReference type="PANTHER" id="PTHR18898:SF2">
    <property type="entry name" value="NUCLEOPROTEIN TPR"/>
    <property type="match status" value="1"/>
</dbReference>
<dbReference type="EMBL" id="JGZL01000003">
    <property type="protein sequence ID" value="KFI90617.1"/>
    <property type="molecule type" value="Genomic_DNA"/>
</dbReference>
<dbReference type="CDD" id="cd00063">
    <property type="entry name" value="FN3"/>
    <property type="match status" value="1"/>
</dbReference>
<dbReference type="InterPro" id="IPR036116">
    <property type="entry name" value="FN3_sf"/>
</dbReference>
<evidence type="ECO:0000256" key="2">
    <source>
        <dbReference type="ARBA" id="ARBA00023326"/>
    </source>
</evidence>
<evidence type="ECO:0000259" key="4">
    <source>
        <dbReference type="PROSITE" id="PS50853"/>
    </source>
</evidence>
<keyword evidence="2" id="KW-0624">Polysaccharide degradation</keyword>
<dbReference type="Proteomes" id="UP000029078">
    <property type="component" value="Unassembled WGS sequence"/>
</dbReference>
<keyword evidence="1" id="KW-0378">Hydrolase</keyword>
<comment type="caution">
    <text evidence="5">The sequence shown here is derived from an EMBL/GenBank/DDBJ whole genome shotgun (WGS) entry which is preliminary data.</text>
</comment>
<dbReference type="STRING" id="78346.BRUM_0385"/>
<name>A0A087D517_BIFRU</name>
<keyword evidence="1" id="KW-0326">Glycosidase</keyword>
<evidence type="ECO:0000256" key="1">
    <source>
        <dbReference type="ARBA" id="ARBA00023295"/>
    </source>
</evidence>
<proteinExistence type="predicted"/>
<dbReference type="eggNOG" id="COG4372">
    <property type="taxonomic scope" value="Bacteria"/>
</dbReference>
<dbReference type="Gene3D" id="2.60.40.10">
    <property type="entry name" value="Immunoglobulins"/>
    <property type="match status" value="2"/>
</dbReference>
<dbReference type="InterPro" id="IPR003961">
    <property type="entry name" value="FN3_dom"/>
</dbReference>
<dbReference type="GO" id="GO:0006406">
    <property type="term" value="P:mRNA export from nucleus"/>
    <property type="evidence" value="ECO:0007669"/>
    <property type="project" value="TreeGrafter"/>
</dbReference>
<dbReference type="GO" id="GO:0017056">
    <property type="term" value="F:structural constituent of nuclear pore"/>
    <property type="evidence" value="ECO:0007669"/>
    <property type="project" value="TreeGrafter"/>
</dbReference>
<dbReference type="GO" id="GO:0000272">
    <property type="term" value="P:polysaccharide catabolic process"/>
    <property type="evidence" value="ECO:0007669"/>
    <property type="project" value="UniProtKB-KW"/>
</dbReference>
<dbReference type="PANTHER" id="PTHR18898">
    <property type="entry name" value="NUCLEOPROTEIN TPR-RELATED"/>
    <property type="match status" value="1"/>
</dbReference>
<keyword evidence="6" id="KW-1185">Reference proteome</keyword>
<gene>
    <name evidence="5" type="ORF">BRUM_0385</name>
</gene>
<organism evidence="5 6">
    <name type="scientific">Bifidobacterium ruminantium</name>
    <dbReference type="NCBI Taxonomy" id="78346"/>
    <lineage>
        <taxon>Bacteria</taxon>
        <taxon>Bacillati</taxon>
        <taxon>Actinomycetota</taxon>
        <taxon>Actinomycetes</taxon>
        <taxon>Bifidobacteriales</taxon>
        <taxon>Bifidobacteriaceae</taxon>
        <taxon>Bifidobacterium</taxon>
    </lineage>
</organism>
<feature type="coiled-coil region" evidence="3">
    <location>
        <begin position="674"/>
        <end position="715"/>
    </location>
</feature>
<feature type="coiled-coil region" evidence="3">
    <location>
        <begin position="1057"/>
        <end position="1084"/>
    </location>
</feature>
<reference evidence="5 6" key="1">
    <citation type="submission" date="2014-03" db="EMBL/GenBank/DDBJ databases">
        <title>Genomics of Bifidobacteria.</title>
        <authorList>
            <person name="Ventura M."/>
            <person name="Milani C."/>
            <person name="Lugli G.A."/>
        </authorList>
    </citation>
    <scope>NUCLEOTIDE SEQUENCE [LARGE SCALE GENOMIC DNA]</scope>
    <source>
        <strain evidence="5 6">LMG 21811</strain>
    </source>
</reference>
<dbReference type="eggNOG" id="COG4733">
    <property type="taxonomic scope" value="Bacteria"/>
</dbReference>
<dbReference type="PROSITE" id="PS50853">
    <property type="entry name" value="FN3"/>
    <property type="match status" value="1"/>
</dbReference>
<evidence type="ECO:0000256" key="3">
    <source>
        <dbReference type="SAM" id="Coils"/>
    </source>
</evidence>
<keyword evidence="2" id="KW-0119">Carbohydrate metabolism</keyword>
<feature type="domain" description="Fibronectin type-III" evidence="4">
    <location>
        <begin position="376"/>
        <end position="482"/>
    </location>
</feature>
<protein>
    <submittedName>
        <fullName evidence="5">Putative fibronectin, type III domain protein</fullName>
    </submittedName>
</protein>